<evidence type="ECO:0000256" key="4">
    <source>
        <dbReference type="ARBA" id="ARBA00022989"/>
    </source>
</evidence>
<dbReference type="InterPro" id="IPR051258">
    <property type="entry name" value="Diverse_Substrate_Transporter"/>
</dbReference>
<organism evidence="8 9">
    <name type="scientific">Phenylobacterium montanum</name>
    <dbReference type="NCBI Taxonomy" id="2823693"/>
    <lineage>
        <taxon>Bacteria</taxon>
        <taxon>Pseudomonadati</taxon>
        <taxon>Pseudomonadota</taxon>
        <taxon>Alphaproteobacteria</taxon>
        <taxon>Caulobacterales</taxon>
        <taxon>Caulobacteraceae</taxon>
        <taxon>Phenylobacterium</taxon>
    </lineage>
</organism>
<gene>
    <name evidence="8" type="ORF">KCG34_23840</name>
</gene>
<dbReference type="SUPFAM" id="SSF103481">
    <property type="entry name" value="Multidrug resistance efflux transporter EmrE"/>
    <property type="match status" value="2"/>
</dbReference>
<evidence type="ECO:0000259" key="7">
    <source>
        <dbReference type="Pfam" id="PF00892"/>
    </source>
</evidence>
<evidence type="ECO:0000256" key="3">
    <source>
        <dbReference type="ARBA" id="ARBA00022692"/>
    </source>
</evidence>
<feature type="transmembrane region" description="Helical" evidence="6">
    <location>
        <begin position="185"/>
        <end position="207"/>
    </location>
</feature>
<sequence length="299" mass="30331">MTQATLERAPGRSAGLAGSILLLLAAMATVQIGASLAKQMFALVGPLGAAALRLVFASLILVLVARPWRGELGPAERRAVLAYGVVLGIMNPIFYSALQRLPLGLAVAIEFTGPLGLALVTSHRRLDLAWVALAVAGVCLILLLKQVKGAVDPIGVALALAAGACWAAYIWFGQKLSVLLPSARATALGSCVAALVAVPVGAASAGVRLLNPAVLPVALAVAVLSSVLPYSLEMMAMKRVPTRTFGVLMSLEPAFAALSGLALLGERLTVTQWLGMGCVMAASLGAAMTARGGGGGHAG</sequence>
<keyword evidence="4 6" id="KW-1133">Transmembrane helix</keyword>
<dbReference type="GO" id="GO:0005886">
    <property type="term" value="C:plasma membrane"/>
    <property type="evidence" value="ECO:0007669"/>
    <property type="project" value="UniProtKB-SubCell"/>
</dbReference>
<feature type="transmembrane region" description="Helical" evidence="6">
    <location>
        <begin position="153"/>
        <end position="173"/>
    </location>
</feature>
<evidence type="ECO:0000256" key="2">
    <source>
        <dbReference type="ARBA" id="ARBA00022475"/>
    </source>
</evidence>
<dbReference type="KEGG" id="caul:KCG34_23840"/>
<feature type="domain" description="EamA" evidence="7">
    <location>
        <begin position="154"/>
        <end position="284"/>
    </location>
</feature>
<evidence type="ECO:0000313" key="8">
    <source>
        <dbReference type="EMBL" id="QUD90906.1"/>
    </source>
</evidence>
<feature type="transmembrane region" description="Helical" evidence="6">
    <location>
        <begin position="213"/>
        <end position="232"/>
    </location>
</feature>
<feature type="transmembrane region" description="Helical" evidence="6">
    <location>
        <begin position="80"/>
        <end position="97"/>
    </location>
</feature>
<dbReference type="EMBL" id="CP073078">
    <property type="protein sequence ID" value="QUD90906.1"/>
    <property type="molecule type" value="Genomic_DNA"/>
</dbReference>
<evidence type="ECO:0000313" key="9">
    <source>
        <dbReference type="Proteomes" id="UP000676409"/>
    </source>
</evidence>
<evidence type="ECO:0000256" key="5">
    <source>
        <dbReference type="ARBA" id="ARBA00023136"/>
    </source>
</evidence>
<dbReference type="PANTHER" id="PTHR42920">
    <property type="entry name" value="OS03G0707200 PROTEIN-RELATED"/>
    <property type="match status" value="1"/>
</dbReference>
<feature type="transmembrane region" description="Helical" evidence="6">
    <location>
        <begin position="103"/>
        <end position="121"/>
    </location>
</feature>
<dbReference type="AlphaFoldDB" id="A0A975G5B0"/>
<feature type="transmembrane region" description="Helical" evidence="6">
    <location>
        <begin position="270"/>
        <end position="290"/>
    </location>
</feature>
<proteinExistence type="predicted"/>
<evidence type="ECO:0000256" key="1">
    <source>
        <dbReference type="ARBA" id="ARBA00004651"/>
    </source>
</evidence>
<dbReference type="InterPro" id="IPR037185">
    <property type="entry name" value="EmrE-like"/>
</dbReference>
<reference evidence="8" key="1">
    <citation type="submission" date="2021-04" db="EMBL/GenBank/DDBJ databases">
        <title>The complete genome sequence of Caulobacter sp. S6.</title>
        <authorList>
            <person name="Tang Y."/>
            <person name="Ouyang W."/>
            <person name="Liu Q."/>
            <person name="Huang B."/>
            <person name="Guo Z."/>
            <person name="Lei P."/>
        </authorList>
    </citation>
    <scope>NUCLEOTIDE SEQUENCE</scope>
    <source>
        <strain evidence="8">S6</strain>
    </source>
</reference>
<protein>
    <submittedName>
        <fullName evidence="8">EamA family transporter</fullName>
    </submittedName>
</protein>
<evidence type="ECO:0000256" key="6">
    <source>
        <dbReference type="SAM" id="Phobius"/>
    </source>
</evidence>
<feature type="transmembrane region" description="Helical" evidence="6">
    <location>
        <begin position="128"/>
        <end position="147"/>
    </location>
</feature>
<dbReference type="Proteomes" id="UP000676409">
    <property type="component" value="Chromosome"/>
</dbReference>
<dbReference type="InterPro" id="IPR000620">
    <property type="entry name" value="EamA_dom"/>
</dbReference>
<keyword evidence="3 6" id="KW-0812">Transmembrane</keyword>
<dbReference type="PANTHER" id="PTHR42920:SF11">
    <property type="entry name" value="INNER MEMBRANE PROTEIN YTFF"/>
    <property type="match status" value="1"/>
</dbReference>
<feature type="transmembrane region" description="Helical" evidence="6">
    <location>
        <begin position="244"/>
        <end position="264"/>
    </location>
</feature>
<name>A0A975G5B0_9CAUL</name>
<feature type="transmembrane region" description="Helical" evidence="6">
    <location>
        <begin position="47"/>
        <end position="68"/>
    </location>
</feature>
<keyword evidence="9" id="KW-1185">Reference proteome</keyword>
<comment type="subcellular location">
    <subcellularLocation>
        <location evidence="1">Cell membrane</location>
        <topology evidence="1">Multi-pass membrane protein</topology>
    </subcellularLocation>
</comment>
<accession>A0A975G5B0</accession>
<dbReference type="Pfam" id="PF00892">
    <property type="entry name" value="EamA"/>
    <property type="match status" value="1"/>
</dbReference>
<keyword evidence="5 6" id="KW-0472">Membrane</keyword>
<keyword evidence="2" id="KW-1003">Cell membrane</keyword>